<dbReference type="GO" id="GO:0016787">
    <property type="term" value="F:hydrolase activity"/>
    <property type="evidence" value="ECO:0007669"/>
    <property type="project" value="InterPro"/>
</dbReference>
<dbReference type="EMBL" id="CP035807">
    <property type="protein sequence ID" value="QEN03351.1"/>
    <property type="molecule type" value="Genomic_DNA"/>
</dbReference>
<dbReference type="Gene3D" id="3.60.21.10">
    <property type="match status" value="1"/>
</dbReference>
<sequence>MKIQILSDLHLEFDYREYEFSNCDLLILAGDIYSGTKGVEWIKNKVTNIPVIYVMGNHEYYNNYFPSLLDKCKEIAKESNIHVLENESITINNITFHCATLWTDFELFNNSSIAQFECERCMNDYHCIRLDTNSSKLRADITRQIHHQTKKWLNKSLTESKTDKNIVITHHAPTIHSIATRFKDSLLSTGFASNLEDLIINKEPNLWVHGHVHDAIDCYVGKTRILCNPCGYPHENSNGYIDDLIIEI</sequence>
<dbReference type="Proteomes" id="UP000323824">
    <property type="component" value="Chromosome"/>
</dbReference>
<dbReference type="PANTHER" id="PTHR37844">
    <property type="entry name" value="SER/THR PROTEIN PHOSPHATASE SUPERFAMILY (AFU_ORTHOLOGUE AFUA_1G14840)"/>
    <property type="match status" value="1"/>
</dbReference>
<evidence type="ECO:0000313" key="3">
    <source>
        <dbReference type="Proteomes" id="UP000323824"/>
    </source>
</evidence>
<dbReference type="RefSeq" id="WP_149566611.1">
    <property type="nucleotide sequence ID" value="NZ_CP035807.1"/>
</dbReference>
<dbReference type="SUPFAM" id="SSF56300">
    <property type="entry name" value="Metallo-dependent phosphatases"/>
    <property type="match status" value="1"/>
</dbReference>
<feature type="domain" description="Calcineurin-like phosphoesterase" evidence="1">
    <location>
        <begin position="1"/>
        <end position="214"/>
    </location>
</feature>
<evidence type="ECO:0000259" key="1">
    <source>
        <dbReference type="Pfam" id="PF00149"/>
    </source>
</evidence>
<organism evidence="2 3">
    <name type="scientific">Thiospirochaeta perfilievii</name>
    <dbReference type="NCBI Taxonomy" id="252967"/>
    <lineage>
        <taxon>Bacteria</taxon>
        <taxon>Pseudomonadati</taxon>
        <taxon>Spirochaetota</taxon>
        <taxon>Spirochaetia</taxon>
        <taxon>Spirochaetales</taxon>
        <taxon>Spirochaetaceae</taxon>
        <taxon>Thiospirochaeta</taxon>
    </lineage>
</organism>
<evidence type="ECO:0000313" key="2">
    <source>
        <dbReference type="EMBL" id="QEN03351.1"/>
    </source>
</evidence>
<proteinExistence type="predicted"/>
<dbReference type="AlphaFoldDB" id="A0A5C1Q7E5"/>
<dbReference type="PANTHER" id="PTHR37844:SF2">
    <property type="entry name" value="SER_THR PROTEIN PHOSPHATASE SUPERFAMILY (AFU_ORTHOLOGUE AFUA_1G14840)"/>
    <property type="match status" value="1"/>
</dbReference>
<protein>
    <submittedName>
        <fullName evidence="2">Phosphoesterase</fullName>
    </submittedName>
</protein>
<dbReference type="InterPro" id="IPR029052">
    <property type="entry name" value="Metallo-depent_PP-like"/>
</dbReference>
<reference evidence="2 3" key="1">
    <citation type="submission" date="2019-02" db="EMBL/GenBank/DDBJ databases">
        <authorList>
            <person name="Fomenkov A."/>
            <person name="Dubinina G."/>
            <person name="Grabovich M."/>
            <person name="Vincze T."/>
            <person name="Roberts R.J."/>
        </authorList>
    </citation>
    <scope>NUCLEOTIDE SEQUENCE [LARGE SCALE GENOMIC DNA]</scope>
    <source>
        <strain evidence="2 3">P</strain>
    </source>
</reference>
<dbReference type="Pfam" id="PF00149">
    <property type="entry name" value="Metallophos"/>
    <property type="match status" value="1"/>
</dbReference>
<gene>
    <name evidence="2" type="ORF">EW093_01055</name>
</gene>
<keyword evidence="3" id="KW-1185">Reference proteome</keyword>
<dbReference type="OrthoDB" id="1645838at2"/>
<dbReference type="KEGG" id="sper:EW093_01055"/>
<reference evidence="2 3" key="2">
    <citation type="submission" date="2019-09" db="EMBL/GenBank/DDBJ databases">
        <title>Complete Genome Sequence and Methylome Analysis of free living Spirochaetas.</title>
        <authorList>
            <person name="Leshcheva N."/>
            <person name="Mikheeva N."/>
        </authorList>
    </citation>
    <scope>NUCLEOTIDE SEQUENCE [LARGE SCALE GENOMIC DNA]</scope>
    <source>
        <strain evidence="2 3">P</strain>
    </source>
</reference>
<accession>A0A5C1Q7E5</accession>
<dbReference type="InterPro" id="IPR004843">
    <property type="entry name" value="Calcineurin-like_PHP"/>
</dbReference>
<name>A0A5C1Q7E5_9SPIO</name>